<dbReference type="EMBL" id="CAJPEV010001104">
    <property type="protein sequence ID" value="CAG0890746.1"/>
    <property type="molecule type" value="Genomic_DNA"/>
</dbReference>
<reference evidence="2" key="1">
    <citation type="submission" date="2020-11" db="EMBL/GenBank/DDBJ databases">
        <authorList>
            <person name="Tran Van P."/>
        </authorList>
    </citation>
    <scope>NUCLEOTIDE SEQUENCE</scope>
</reference>
<dbReference type="GO" id="GO:0006357">
    <property type="term" value="P:regulation of transcription by RNA polymerase II"/>
    <property type="evidence" value="ECO:0007669"/>
    <property type="project" value="TreeGrafter"/>
</dbReference>
<dbReference type="InterPro" id="IPR012337">
    <property type="entry name" value="RNaseH-like_sf"/>
</dbReference>
<dbReference type="PROSITE" id="PS50195">
    <property type="entry name" value="PX"/>
    <property type="match status" value="1"/>
</dbReference>
<dbReference type="Gene3D" id="3.30.1520.10">
    <property type="entry name" value="Phox-like domain"/>
    <property type="match status" value="1"/>
</dbReference>
<dbReference type="GO" id="GO:0046983">
    <property type="term" value="F:protein dimerization activity"/>
    <property type="evidence" value="ECO:0007669"/>
    <property type="project" value="InterPro"/>
</dbReference>
<gene>
    <name evidence="2" type="ORF">DSTB1V02_LOCUS6183</name>
</gene>
<evidence type="ECO:0000313" key="3">
    <source>
        <dbReference type="Proteomes" id="UP000677054"/>
    </source>
</evidence>
<dbReference type="InterPro" id="IPR008906">
    <property type="entry name" value="HATC_C_dom"/>
</dbReference>
<protein>
    <recommendedName>
        <fullName evidence="1">PX domain-containing protein</fullName>
    </recommendedName>
</protein>
<keyword evidence="3" id="KW-1185">Reference proteome</keyword>
<dbReference type="AlphaFoldDB" id="A0A7R9A6Y4"/>
<dbReference type="SUPFAM" id="SSF64268">
    <property type="entry name" value="PX domain"/>
    <property type="match status" value="1"/>
</dbReference>
<proteinExistence type="predicted"/>
<dbReference type="Proteomes" id="UP000677054">
    <property type="component" value="Unassembled WGS sequence"/>
</dbReference>
<dbReference type="Pfam" id="PF00787">
    <property type="entry name" value="PX"/>
    <property type="match status" value="1"/>
</dbReference>
<sequence>MKASNENKQTTIDEVGLYEADASRNGEINPLEFWRENARRYSKLAQMARKYLAIPATPVPSERLFSRTGNIATKLRCSLLPENVNKLRFLSVMMAAETGIPVRHLFPGAFVFGPMHRCSENSYRDSPSLYTSSSEVASRCVPSGYECPTEDQRNVHMDLQSQKMAAAKIPFASIYLPSQPDVEKQYFIPGVPAVCKVTLFKRDIGSHFLNANLYEVALEHGPFSWKVWRRYKHFSSLHKELQLYKMGLAIPLPTRTHRATRRLAREVLTEMGGEHWKALPEFPAKPDYLVPQDQIEARTKELETYLNQVLAHGLYRNHEKMREFLEVSRYSFLDEVGSKGKEGELLKRQGERTRSNTSWYGGCVSCIAGCCNMWRKRWLIVKDTFIMYKTPGEDTIREVMLYDSGFQVLSATLSLGLPNSLIITNNNRRALDYALSLALDEQKLT</sequence>
<dbReference type="EMBL" id="LR900621">
    <property type="protein sequence ID" value="CAD7246332.1"/>
    <property type="molecule type" value="Genomic_DNA"/>
</dbReference>
<evidence type="ECO:0000313" key="2">
    <source>
        <dbReference type="EMBL" id="CAD7246332.1"/>
    </source>
</evidence>
<dbReference type="PANTHER" id="PTHR46169:SF15">
    <property type="entry name" value="INNER CENTROMERE PROTEIN A-LIKE ISOFORM X1-RELATED"/>
    <property type="match status" value="1"/>
</dbReference>
<dbReference type="Pfam" id="PF05699">
    <property type="entry name" value="Dimer_Tnp_hAT"/>
    <property type="match status" value="1"/>
</dbReference>
<dbReference type="InterPro" id="IPR052717">
    <property type="entry name" value="Vacuolar_transposase_reg"/>
</dbReference>
<dbReference type="InterPro" id="IPR036871">
    <property type="entry name" value="PX_dom_sf"/>
</dbReference>
<dbReference type="GO" id="GO:0035091">
    <property type="term" value="F:phosphatidylinositol binding"/>
    <property type="evidence" value="ECO:0007669"/>
    <property type="project" value="InterPro"/>
</dbReference>
<dbReference type="InterPro" id="IPR001683">
    <property type="entry name" value="PX_dom"/>
</dbReference>
<dbReference type="SMART" id="SM00312">
    <property type="entry name" value="PX"/>
    <property type="match status" value="1"/>
</dbReference>
<dbReference type="SUPFAM" id="SSF53098">
    <property type="entry name" value="Ribonuclease H-like"/>
    <property type="match status" value="1"/>
</dbReference>
<dbReference type="GO" id="GO:0005634">
    <property type="term" value="C:nucleus"/>
    <property type="evidence" value="ECO:0007669"/>
    <property type="project" value="TreeGrafter"/>
</dbReference>
<dbReference type="OrthoDB" id="6381972at2759"/>
<feature type="domain" description="PX" evidence="1">
    <location>
        <begin position="192"/>
        <end position="331"/>
    </location>
</feature>
<dbReference type="PANTHER" id="PTHR46169">
    <property type="entry name" value="DNA REPLICATION-RELATED ELEMENT FACTOR, ISOFORM A"/>
    <property type="match status" value="1"/>
</dbReference>
<name>A0A7R9A6Y4_9CRUS</name>
<organism evidence="2">
    <name type="scientific">Darwinula stevensoni</name>
    <dbReference type="NCBI Taxonomy" id="69355"/>
    <lineage>
        <taxon>Eukaryota</taxon>
        <taxon>Metazoa</taxon>
        <taxon>Ecdysozoa</taxon>
        <taxon>Arthropoda</taxon>
        <taxon>Crustacea</taxon>
        <taxon>Oligostraca</taxon>
        <taxon>Ostracoda</taxon>
        <taxon>Podocopa</taxon>
        <taxon>Podocopida</taxon>
        <taxon>Darwinulocopina</taxon>
        <taxon>Darwinuloidea</taxon>
        <taxon>Darwinulidae</taxon>
        <taxon>Darwinula</taxon>
    </lineage>
</organism>
<accession>A0A7R9A6Y4</accession>
<evidence type="ECO:0000259" key="1">
    <source>
        <dbReference type="PROSITE" id="PS50195"/>
    </source>
</evidence>